<dbReference type="Pfam" id="PF03401">
    <property type="entry name" value="TctC"/>
    <property type="match status" value="1"/>
</dbReference>
<protein>
    <submittedName>
        <fullName evidence="3">Tripartite tricarboxylate transporter substrate binding protein</fullName>
    </submittedName>
</protein>
<evidence type="ECO:0000256" key="2">
    <source>
        <dbReference type="SAM" id="SignalP"/>
    </source>
</evidence>
<comment type="similarity">
    <text evidence="1">Belongs to the UPF0065 (bug) family.</text>
</comment>
<accession>A0A853F8X4</accession>
<dbReference type="AlphaFoldDB" id="A0A853F8X4"/>
<dbReference type="Proteomes" id="UP000580517">
    <property type="component" value="Unassembled WGS sequence"/>
</dbReference>
<evidence type="ECO:0000256" key="1">
    <source>
        <dbReference type="ARBA" id="ARBA00006987"/>
    </source>
</evidence>
<keyword evidence="2" id="KW-0732">Signal</keyword>
<keyword evidence="4" id="KW-1185">Reference proteome</keyword>
<dbReference type="InterPro" id="IPR042100">
    <property type="entry name" value="Bug_dom1"/>
</dbReference>
<proteinExistence type="inferred from homology"/>
<dbReference type="PANTHER" id="PTHR42928:SF5">
    <property type="entry name" value="BLR1237 PROTEIN"/>
    <property type="match status" value="1"/>
</dbReference>
<dbReference type="PIRSF" id="PIRSF017082">
    <property type="entry name" value="YflP"/>
    <property type="match status" value="1"/>
</dbReference>
<dbReference type="Gene3D" id="3.40.190.150">
    <property type="entry name" value="Bordetella uptake gene, domain 1"/>
    <property type="match status" value="1"/>
</dbReference>
<organism evidence="3 4">
    <name type="scientific">Allopusillimonas soli</name>
    <dbReference type="NCBI Taxonomy" id="659016"/>
    <lineage>
        <taxon>Bacteria</taxon>
        <taxon>Pseudomonadati</taxon>
        <taxon>Pseudomonadota</taxon>
        <taxon>Betaproteobacteria</taxon>
        <taxon>Burkholderiales</taxon>
        <taxon>Alcaligenaceae</taxon>
        <taxon>Allopusillimonas</taxon>
    </lineage>
</organism>
<evidence type="ECO:0000313" key="4">
    <source>
        <dbReference type="Proteomes" id="UP000580517"/>
    </source>
</evidence>
<dbReference type="InterPro" id="IPR005064">
    <property type="entry name" value="BUG"/>
</dbReference>
<evidence type="ECO:0000313" key="3">
    <source>
        <dbReference type="EMBL" id="NYT36399.1"/>
    </source>
</evidence>
<dbReference type="CDD" id="cd07012">
    <property type="entry name" value="PBP2_Bug_TTT"/>
    <property type="match status" value="1"/>
</dbReference>
<gene>
    <name evidence="3" type="ORF">H0A68_05905</name>
</gene>
<dbReference type="SUPFAM" id="SSF53850">
    <property type="entry name" value="Periplasmic binding protein-like II"/>
    <property type="match status" value="1"/>
</dbReference>
<dbReference type="OrthoDB" id="8681540at2"/>
<comment type="caution">
    <text evidence="3">The sequence shown here is derived from an EMBL/GenBank/DDBJ whole genome shotgun (WGS) entry which is preliminary data.</text>
</comment>
<dbReference type="EMBL" id="JACCEW010000002">
    <property type="protein sequence ID" value="NYT36399.1"/>
    <property type="molecule type" value="Genomic_DNA"/>
</dbReference>
<feature type="chain" id="PRO_5032929860" evidence="2">
    <location>
        <begin position="25"/>
        <end position="323"/>
    </location>
</feature>
<reference evidence="3 4" key="1">
    <citation type="submission" date="2020-07" db="EMBL/GenBank/DDBJ databases">
        <title>Taxonomic revisions and descriptions of new bacterial species based on genomic comparisons in the high-G+C-content subgroup of the family Alcaligenaceae.</title>
        <authorList>
            <person name="Szabo A."/>
            <person name="Felfoldi T."/>
        </authorList>
    </citation>
    <scope>NUCLEOTIDE SEQUENCE [LARGE SCALE GENOMIC DNA]</scope>
    <source>
        <strain evidence="3 4">DSM 25264</strain>
    </source>
</reference>
<dbReference type="PANTHER" id="PTHR42928">
    <property type="entry name" value="TRICARBOXYLATE-BINDING PROTEIN"/>
    <property type="match status" value="1"/>
</dbReference>
<feature type="signal peptide" evidence="2">
    <location>
        <begin position="1"/>
        <end position="24"/>
    </location>
</feature>
<dbReference type="RefSeq" id="WP_129968381.1">
    <property type="nucleotide sequence ID" value="NZ_JACCEW010000002.1"/>
</dbReference>
<sequence>MCKKLIKAAAFAGSLMLMHFGAAAQGYPSAPITLVVPYVAGASTDALARLVGQSVSEQLGQPVVVENRSGAGGMIAADHVMQQPSDGYTFMLTTDGILSVNPVIYKKVAYDSLKDFQPLSIAVNAPLVLVVKSDSPFKSVEDVIKAAKSKPGTLTFGSAGVGTSQHMAGEMFNQKAAVDINHVPYRGGAPAMNDLLGGHIDMMFVQSASAVELAKAGKIRILGIGSPERSPALPEVPTFDELGLKGYDSDTWYGFDMPAGASEVVVSKLHAAIVKALKDEKSRLEAEGYVVVASTPQEMHDSIKRNIEKWGELAKLADIYKSK</sequence>
<name>A0A853F8X4_9BURK</name>
<dbReference type="Gene3D" id="3.40.190.10">
    <property type="entry name" value="Periplasmic binding protein-like II"/>
    <property type="match status" value="1"/>
</dbReference>